<comment type="caution">
    <text evidence="9">The sequence shown here is derived from an EMBL/GenBank/DDBJ whole genome shotgun (WGS) entry which is preliminary data.</text>
</comment>
<protein>
    <submittedName>
        <fullName evidence="9">Polyprenyl glycosylphosphotransferase</fullName>
    </submittedName>
</protein>
<dbReference type="AlphaFoldDB" id="A0A0A0BRH3"/>
<keyword evidence="6 7" id="KW-0472">Membrane</keyword>
<keyword evidence="4 7" id="KW-0812">Transmembrane</keyword>
<feature type="transmembrane region" description="Helical" evidence="7">
    <location>
        <begin position="58"/>
        <end position="80"/>
    </location>
</feature>
<accession>A0A0A0BRH3</accession>
<evidence type="ECO:0000256" key="5">
    <source>
        <dbReference type="ARBA" id="ARBA00022989"/>
    </source>
</evidence>
<evidence type="ECO:0000259" key="8">
    <source>
        <dbReference type="Pfam" id="PF02397"/>
    </source>
</evidence>
<feature type="transmembrane region" description="Helical" evidence="7">
    <location>
        <begin position="319"/>
        <end position="339"/>
    </location>
</feature>
<dbReference type="RefSeq" id="WP_043605593.1">
    <property type="nucleotide sequence ID" value="NZ_AXCY01000031.1"/>
</dbReference>
<organism evidence="9 10">
    <name type="scientific">Cellulomonas carbonis T26</name>
    <dbReference type="NCBI Taxonomy" id="947969"/>
    <lineage>
        <taxon>Bacteria</taxon>
        <taxon>Bacillati</taxon>
        <taxon>Actinomycetota</taxon>
        <taxon>Actinomycetes</taxon>
        <taxon>Micrococcales</taxon>
        <taxon>Cellulomonadaceae</taxon>
        <taxon>Cellulomonas</taxon>
    </lineage>
</organism>
<feature type="domain" description="Bacterial sugar transferase" evidence="8">
    <location>
        <begin position="313"/>
        <end position="500"/>
    </location>
</feature>
<evidence type="ECO:0000256" key="2">
    <source>
        <dbReference type="ARBA" id="ARBA00006464"/>
    </source>
</evidence>
<dbReference type="Proteomes" id="UP000029839">
    <property type="component" value="Unassembled WGS sequence"/>
</dbReference>
<evidence type="ECO:0000256" key="6">
    <source>
        <dbReference type="ARBA" id="ARBA00023136"/>
    </source>
</evidence>
<dbReference type="EMBL" id="AXCY01000031">
    <property type="protein sequence ID" value="KGM11073.1"/>
    <property type="molecule type" value="Genomic_DNA"/>
</dbReference>
<proteinExistence type="inferred from homology"/>
<dbReference type="GO" id="GO:0016780">
    <property type="term" value="F:phosphotransferase activity, for other substituted phosphate groups"/>
    <property type="evidence" value="ECO:0007669"/>
    <property type="project" value="TreeGrafter"/>
</dbReference>
<comment type="subcellular location">
    <subcellularLocation>
        <location evidence="1">Membrane</location>
        <topology evidence="1">Multi-pass membrane protein</topology>
    </subcellularLocation>
</comment>
<keyword evidence="10" id="KW-1185">Reference proteome</keyword>
<evidence type="ECO:0000256" key="3">
    <source>
        <dbReference type="ARBA" id="ARBA00022679"/>
    </source>
</evidence>
<comment type="similarity">
    <text evidence="2">Belongs to the bacterial sugar transferase family.</text>
</comment>
<evidence type="ECO:0000256" key="7">
    <source>
        <dbReference type="SAM" id="Phobius"/>
    </source>
</evidence>
<dbReference type="Pfam" id="PF02397">
    <property type="entry name" value="Bac_transf"/>
    <property type="match status" value="1"/>
</dbReference>
<feature type="transmembrane region" description="Helical" evidence="7">
    <location>
        <begin position="146"/>
        <end position="167"/>
    </location>
</feature>
<keyword evidence="5 7" id="KW-1133">Transmembrane helix</keyword>
<dbReference type="InterPro" id="IPR003362">
    <property type="entry name" value="Bact_transf"/>
</dbReference>
<reference evidence="9 10" key="1">
    <citation type="submission" date="2013-08" db="EMBL/GenBank/DDBJ databases">
        <title>Genome sequencing of Cellulomonas carbonis T26.</title>
        <authorList>
            <person name="Chen F."/>
            <person name="Li Y."/>
            <person name="Wang G."/>
        </authorList>
    </citation>
    <scope>NUCLEOTIDE SEQUENCE [LARGE SCALE GENOMIC DNA]</scope>
    <source>
        <strain evidence="9 10">T26</strain>
    </source>
</reference>
<sequence>MTLAVDREAVLDGQDRRARAVEPRRSWASAQPFEMRQTPHNVPHAVRRWADVAVGYRLRVLLTDAAVATGVAGALLPGLYGVTPRTVGLVVATALGFCVLVMLGKGYDLRHLGDGPTEFQALLRAGAGSAVLLMAGSYSIKAEIPRTLVFVGVPLIALLAFAARYALRKVLHRARVEGDCMKRTVVVGDPVAVGRVVADLAREPYHGYHVTGVCLPGIDDDAVQPDVPVVGAIADVPQVVADRAVEVVVVAGSPLSGEALRRLSWALDRAGAQLVVAPDLQEVTSPRLSVRPAAGLSLLEVEVGAPRGRMVGKTLVDRTLGTMFLLAAALPLGVAALLVRLTSPGPAFYTQTRVGVDGVPFTLYKLRSMYVDADARRARLADQDEGAGVLFKMKHDPRVTPIGRVLRRFSIDELPQLFNVVRGDMSLVGPRPPLLEEVARYEDPVQRRLRVKPGLTGLWQVSGRSDLSWEESVRLDLRYVDNWSLAMDLMILWKTARAVVTGSGAY</sequence>
<dbReference type="NCBIfam" id="TIGR03025">
    <property type="entry name" value="EPS_sugtrans"/>
    <property type="match status" value="1"/>
</dbReference>
<gene>
    <name evidence="9" type="ORF">N868_12475</name>
</gene>
<dbReference type="PANTHER" id="PTHR30576:SF10">
    <property type="entry name" value="SLL5057 PROTEIN"/>
    <property type="match status" value="1"/>
</dbReference>
<dbReference type="InterPro" id="IPR017475">
    <property type="entry name" value="EPS_sugar_tfrase"/>
</dbReference>
<evidence type="ECO:0000256" key="1">
    <source>
        <dbReference type="ARBA" id="ARBA00004141"/>
    </source>
</evidence>
<evidence type="ECO:0000313" key="10">
    <source>
        <dbReference type="Proteomes" id="UP000029839"/>
    </source>
</evidence>
<dbReference type="GO" id="GO:0016020">
    <property type="term" value="C:membrane"/>
    <property type="evidence" value="ECO:0007669"/>
    <property type="project" value="UniProtKB-SubCell"/>
</dbReference>
<dbReference type="Gene3D" id="3.40.50.720">
    <property type="entry name" value="NAD(P)-binding Rossmann-like Domain"/>
    <property type="match status" value="1"/>
</dbReference>
<feature type="transmembrane region" description="Helical" evidence="7">
    <location>
        <begin position="86"/>
        <end position="109"/>
    </location>
</feature>
<reference evidence="9 10" key="2">
    <citation type="journal article" date="2015" name="Stand. Genomic Sci.">
        <title>Draft genome sequence of Cellulomonas carbonis T26(T) and comparative analysis of six Cellulomonas genomes.</title>
        <authorList>
            <person name="Zhuang W."/>
            <person name="Zhang S."/>
            <person name="Xia X."/>
            <person name="Wang G."/>
        </authorList>
    </citation>
    <scope>NUCLEOTIDE SEQUENCE [LARGE SCALE GENOMIC DNA]</scope>
    <source>
        <strain evidence="9 10">T26</strain>
    </source>
</reference>
<evidence type="ECO:0000256" key="4">
    <source>
        <dbReference type="ARBA" id="ARBA00022692"/>
    </source>
</evidence>
<keyword evidence="3 9" id="KW-0808">Transferase</keyword>
<dbReference type="PANTHER" id="PTHR30576">
    <property type="entry name" value="COLANIC BIOSYNTHESIS UDP-GLUCOSE LIPID CARRIER TRANSFERASE"/>
    <property type="match status" value="1"/>
</dbReference>
<evidence type="ECO:0000313" key="9">
    <source>
        <dbReference type="EMBL" id="KGM11073.1"/>
    </source>
</evidence>
<name>A0A0A0BRH3_9CELL</name>